<organism evidence="2 3">
    <name type="scientific">Heterorhabditis bacteriophora</name>
    <name type="common">Entomopathogenic nematode worm</name>
    <dbReference type="NCBI Taxonomy" id="37862"/>
    <lineage>
        <taxon>Eukaryota</taxon>
        <taxon>Metazoa</taxon>
        <taxon>Ecdysozoa</taxon>
        <taxon>Nematoda</taxon>
        <taxon>Chromadorea</taxon>
        <taxon>Rhabditida</taxon>
        <taxon>Rhabditina</taxon>
        <taxon>Rhabditomorpha</taxon>
        <taxon>Strongyloidea</taxon>
        <taxon>Heterorhabditidae</taxon>
        <taxon>Heterorhabditis</taxon>
    </lineage>
</organism>
<sequence>MDRGWCHTSSSPILNDLAIGPHVDAKLSSKIKIGTERIKILDQHRQEKLAMQNTAHSLELFFHVFNNEVESLSSSKLGSNLSMITLNDIEAVLTKDEIEYGIIHSSAIHFPAWKSLPTRIPPIITEFRMNDFQSFNKPVIMTTEDEDERLSLPSTHTIATEQENKILSLEAQLAVLSKQMQELLMSRDLDMKVGPRLHYLFNYRNINSSHRNHNFVMDMALPYHGSPGGTPITHGRKTRAEMGDFDQACYLVKALREKFRSMNNSFSEQEDDLSSAWADED</sequence>
<feature type="coiled-coil region" evidence="1">
    <location>
        <begin position="159"/>
        <end position="186"/>
    </location>
</feature>
<dbReference type="Proteomes" id="UP000095283">
    <property type="component" value="Unplaced"/>
</dbReference>
<proteinExistence type="predicted"/>
<keyword evidence="1" id="KW-0175">Coiled coil</keyword>
<accession>A0A1I7XRZ6</accession>
<keyword evidence="2" id="KW-1185">Reference proteome</keyword>
<dbReference type="AlphaFoldDB" id="A0A1I7XRZ6"/>
<protein>
    <submittedName>
        <fullName evidence="3">Ty3-gypsy retrotransposon protein</fullName>
    </submittedName>
</protein>
<evidence type="ECO:0000256" key="1">
    <source>
        <dbReference type="SAM" id="Coils"/>
    </source>
</evidence>
<reference evidence="3" key="1">
    <citation type="submission" date="2016-11" db="UniProtKB">
        <authorList>
            <consortium name="WormBaseParasite"/>
        </authorList>
    </citation>
    <scope>IDENTIFICATION</scope>
</reference>
<name>A0A1I7XRZ6_HETBA</name>
<dbReference type="WBParaSite" id="Hba_20301">
    <property type="protein sequence ID" value="Hba_20301"/>
    <property type="gene ID" value="Hba_20301"/>
</dbReference>
<evidence type="ECO:0000313" key="2">
    <source>
        <dbReference type="Proteomes" id="UP000095283"/>
    </source>
</evidence>
<evidence type="ECO:0000313" key="3">
    <source>
        <dbReference type="WBParaSite" id="Hba_20301"/>
    </source>
</evidence>